<reference evidence="2" key="3">
    <citation type="submission" date="2010-09" db="EMBL/GenBank/DDBJ databases">
        <title>Annotation of Gaeumannomyces graminis var. tritici R3-111a-1.</title>
        <authorList>
            <consortium name="The Broad Institute Genome Sequencing Platform"/>
            <person name="Ma L.-J."/>
            <person name="Dead R."/>
            <person name="Young S.K."/>
            <person name="Zeng Q."/>
            <person name="Gargeya S."/>
            <person name="Fitzgerald M."/>
            <person name="Haas B."/>
            <person name="Abouelleil A."/>
            <person name="Alvarado L."/>
            <person name="Arachchi H.M."/>
            <person name="Berlin A."/>
            <person name="Brown A."/>
            <person name="Chapman S.B."/>
            <person name="Chen Z."/>
            <person name="Dunbar C."/>
            <person name="Freedman E."/>
            <person name="Gearin G."/>
            <person name="Gellesch M."/>
            <person name="Goldberg J."/>
            <person name="Griggs A."/>
            <person name="Gujja S."/>
            <person name="Heiman D."/>
            <person name="Howarth C."/>
            <person name="Larson L."/>
            <person name="Lui A."/>
            <person name="MacDonald P.J.P."/>
            <person name="Mehta T."/>
            <person name="Montmayeur A."/>
            <person name="Murphy C."/>
            <person name="Neiman D."/>
            <person name="Pearson M."/>
            <person name="Priest M."/>
            <person name="Roberts A."/>
            <person name="Saif S."/>
            <person name="Shea T."/>
            <person name="Shenoy N."/>
            <person name="Sisk P."/>
            <person name="Stolte C."/>
            <person name="Sykes S."/>
            <person name="Yandava C."/>
            <person name="Wortman J."/>
            <person name="Nusbaum C."/>
            <person name="Birren B."/>
        </authorList>
    </citation>
    <scope>NUCLEOTIDE SEQUENCE</scope>
    <source>
        <strain evidence="2">R3-111a-1</strain>
    </source>
</reference>
<proteinExistence type="predicted"/>
<dbReference type="HOGENOM" id="CLU_2687980_0_0_1"/>
<dbReference type="RefSeq" id="XP_009229968.1">
    <property type="nucleotide sequence ID" value="XM_009231704.1"/>
</dbReference>
<gene>
    <name evidence="3" type="primary">20354242</name>
    <name evidence="2" type="ORF">GGTG_13784</name>
</gene>
<dbReference type="EMBL" id="GL385446">
    <property type="protein sequence ID" value="EJT68644.1"/>
    <property type="molecule type" value="Genomic_DNA"/>
</dbReference>
<dbReference type="GeneID" id="20354242"/>
<dbReference type="AlphaFoldDB" id="J3PJU5"/>
<reference evidence="4" key="1">
    <citation type="submission" date="2010-07" db="EMBL/GenBank/DDBJ databases">
        <title>The genome sequence of Gaeumannomyces graminis var. tritici strain R3-111a-1.</title>
        <authorList>
            <consortium name="The Broad Institute Genome Sequencing Platform"/>
            <person name="Ma L.-J."/>
            <person name="Dead R."/>
            <person name="Young S."/>
            <person name="Zeng Q."/>
            <person name="Koehrsen M."/>
            <person name="Alvarado L."/>
            <person name="Berlin A."/>
            <person name="Chapman S.B."/>
            <person name="Chen Z."/>
            <person name="Freedman E."/>
            <person name="Gellesch M."/>
            <person name="Goldberg J."/>
            <person name="Griggs A."/>
            <person name="Gujja S."/>
            <person name="Heilman E.R."/>
            <person name="Heiman D."/>
            <person name="Hepburn T."/>
            <person name="Howarth C."/>
            <person name="Jen D."/>
            <person name="Larson L."/>
            <person name="Mehta T."/>
            <person name="Neiman D."/>
            <person name="Pearson M."/>
            <person name="Roberts A."/>
            <person name="Saif S."/>
            <person name="Shea T."/>
            <person name="Shenoy N."/>
            <person name="Sisk P."/>
            <person name="Stolte C."/>
            <person name="Sykes S."/>
            <person name="Walk T."/>
            <person name="White J."/>
            <person name="Yandava C."/>
            <person name="Haas B."/>
            <person name="Nusbaum C."/>
            <person name="Birren B."/>
        </authorList>
    </citation>
    <scope>NUCLEOTIDE SEQUENCE [LARGE SCALE GENOMIC DNA]</scope>
    <source>
        <strain evidence="4">R3-111a-1</strain>
    </source>
</reference>
<feature type="region of interest" description="Disordered" evidence="1">
    <location>
        <begin position="1"/>
        <end position="31"/>
    </location>
</feature>
<organism evidence="2">
    <name type="scientific">Gaeumannomyces tritici (strain R3-111a-1)</name>
    <name type="common">Wheat and barley take-all root rot fungus</name>
    <name type="synonym">Gaeumannomyces graminis var. tritici</name>
    <dbReference type="NCBI Taxonomy" id="644352"/>
    <lineage>
        <taxon>Eukaryota</taxon>
        <taxon>Fungi</taxon>
        <taxon>Dikarya</taxon>
        <taxon>Ascomycota</taxon>
        <taxon>Pezizomycotina</taxon>
        <taxon>Sordariomycetes</taxon>
        <taxon>Sordariomycetidae</taxon>
        <taxon>Magnaporthales</taxon>
        <taxon>Magnaporthaceae</taxon>
        <taxon>Gaeumannomyces</taxon>
    </lineage>
</organism>
<dbReference type="VEuPathDB" id="FungiDB:GGTG_13784"/>
<evidence type="ECO:0000313" key="2">
    <source>
        <dbReference type="EMBL" id="EJT68644.1"/>
    </source>
</evidence>
<evidence type="ECO:0000313" key="3">
    <source>
        <dbReference type="EnsemblFungi" id="EJT68644"/>
    </source>
</evidence>
<dbReference type="EnsemblFungi" id="EJT68644">
    <property type="protein sequence ID" value="EJT68644"/>
    <property type="gene ID" value="GGTG_13784"/>
</dbReference>
<keyword evidence="4" id="KW-1185">Reference proteome</keyword>
<protein>
    <submittedName>
        <fullName evidence="2 3">Uncharacterized protein</fullName>
    </submittedName>
</protein>
<reference evidence="3" key="5">
    <citation type="submission" date="2018-04" db="UniProtKB">
        <authorList>
            <consortium name="EnsemblFungi"/>
        </authorList>
    </citation>
    <scope>IDENTIFICATION</scope>
    <source>
        <strain evidence="3">R3-111a-1</strain>
    </source>
</reference>
<sequence length="74" mass="7924">MLVELERTFADTARSPPDAAGPTARPPDRPLPLTASLVERLQSPGLGPLAGQRDARAAKPVLDLDLDLDLDREP</sequence>
<evidence type="ECO:0000256" key="1">
    <source>
        <dbReference type="SAM" id="MobiDB-lite"/>
    </source>
</evidence>
<reference evidence="3" key="4">
    <citation type="journal article" date="2015" name="G3 (Bethesda)">
        <title>Genome sequences of three phytopathogenic species of the Magnaporthaceae family of fungi.</title>
        <authorList>
            <person name="Okagaki L.H."/>
            <person name="Nunes C.C."/>
            <person name="Sailsbery J."/>
            <person name="Clay B."/>
            <person name="Brown D."/>
            <person name="John T."/>
            <person name="Oh Y."/>
            <person name="Young N."/>
            <person name="Fitzgerald M."/>
            <person name="Haas B.J."/>
            <person name="Zeng Q."/>
            <person name="Young S."/>
            <person name="Adiconis X."/>
            <person name="Fan L."/>
            <person name="Levin J.Z."/>
            <person name="Mitchell T.K."/>
            <person name="Okubara P.A."/>
            <person name="Farman M.L."/>
            <person name="Kohn L.M."/>
            <person name="Birren B."/>
            <person name="Ma L.-J."/>
            <person name="Dean R.A."/>
        </authorList>
    </citation>
    <scope>NUCLEOTIDE SEQUENCE</scope>
    <source>
        <strain evidence="3">R3-111a-1</strain>
    </source>
</reference>
<dbReference type="Proteomes" id="UP000006039">
    <property type="component" value="Unassembled WGS sequence"/>
</dbReference>
<name>J3PJU5_GAET3</name>
<evidence type="ECO:0000313" key="4">
    <source>
        <dbReference type="Proteomes" id="UP000006039"/>
    </source>
</evidence>
<reference evidence="2" key="2">
    <citation type="submission" date="2010-07" db="EMBL/GenBank/DDBJ databases">
        <authorList>
            <consortium name="The Broad Institute Genome Sequencing Platform"/>
            <consortium name="Broad Institute Genome Sequencing Center for Infectious Disease"/>
            <person name="Ma L.-J."/>
            <person name="Dead R."/>
            <person name="Young S."/>
            <person name="Zeng Q."/>
            <person name="Koehrsen M."/>
            <person name="Alvarado L."/>
            <person name="Berlin A."/>
            <person name="Chapman S.B."/>
            <person name="Chen Z."/>
            <person name="Freedman E."/>
            <person name="Gellesch M."/>
            <person name="Goldberg J."/>
            <person name="Griggs A."/>
            <person name="Gujja S."/>
            <person name="Heilman E.R."/>
            <person name="Heiman D."/>
            <person name="Hepburn T."/>
            <person name="Howarth C."/>
            <person name="Jen D."/>
            <person name="Larson L."/>
            <person name="Mehta T."/>
            <person name="Neiman D."/>
            <person name="Pearson M."/>
            <person name="Roberts A."/>
            <person name="Saif S."/>
            <person name="Shea T."/>
            <person name="Shenoy N."/>
            <person name="Sisk P."/>
            <person name="Stolte C."/>
            <person name="Sykes S."/>
            <person name="Walk T."/>
            <person name="White J."/>
            <person name="Yandava C."/>
            <person name="Haas B."/>
            <person name="Nusbaum C."/>
            <person name="Birren B."/>
        </authorList>
    </citation>
    <scope>NUCLEOTIDE SEQUENCE</scope>
    <source>
        <strain evidence="2">R3-111a-1</strain>
    </source>
</reference>
<accession>J3PJU5</accession>